<sequence>SIYIYARFLVSTNPTAVCYDSAPRSLSEIPTASAQTAAVCLPSYENRLLNAPLGVYNNAYGTANQDYASYLPFSTETAVWYPHLDCTSSLHPGPAQAPVYYPYDHSLGQFEAMDFSGTARRKNATRETTSTLKTWLHEHRKNPYPTKGEKIMLAIITKMTLTQVSTWFANARRRLKKENKMTWSEKSKFGDEKKDSVKLNQENKEPAQEEQEEEEEEQEEEEEEAIAKLYNSACSDYSLRVLENPQPATCKNDNNGSIQEFIEDKTSLYGNKDCESIKEPREKPRIWSLAHTAAANVVLDTERCDKRSLTECCYPHHSIKKQYKKTESASEELTQAANLIRTPSVNLKSFHFSGSYPLVGEPCQFPSEAEGSCICVFLK</sequence>
<dbReference type="GO" id="GO:0009954">
    <property type="term" value="P:proximal/distal pattern formation"/>
    <property type="evidence" value="ECO:0007669"/>
    <property type="project" value="UniProtKB-ARBA"/>
</dbReference>
<evidence type="ECO:0000313" key="15">
    <source>
        <dbReference type="Proteomes" id="UP000694569"/>
    </source>
</evidence>
<dbReference type="PANTHER" id="PTHR11211:SF47">
    <property type="entry name" value="IROQUOIS HOMEOBOX PROTEIN 6A"/>
    <property type="match status" value="1"/>
</dbReference>
<keyword evidence="15" id="KW-1185">Reference proteome</keyword>
<name>A0A8C5WEI0_9ANUR</name>
<evidence type="ECO:0000256" key="3">
    <source>
        <dbReference type="ARBA" id="ARBA00022473"/>
    </source>
</evidence>
<keyword evidence="5" id="KW-0524">Neurogenesis</keyword>
<evidence type="ECO:0000256" key="8">
    <source>
        <dbReference type="ARBA" id="ARBA00023155"/>
    </source>
</evidence>
<reference evidence="14" key="1">
    <citation type="submission" date="2025-08" db="UniProtKB">
        <authorList>
            <consortium name="Ensembl"/>
        </authorList>
    </citation>
    <scope>IDENTIFICATION</scope>
</reference>
<dbReference type="SMART" id="SM00548">
    <property type="entry name" value="IRO"/>
    <property type="match status" value="1"/>
</dbReference>
<evidence type="ECO:0000256" key="5">
    <source>
        <dbReference type="ARBA" id="ARBA00022902"/>
    </source>
</evidence>
<organism evidence="14 15">
    <name type="scientific">Leptobrachium leishanense</name>
    <name type="common">Leishan spiny toad</name>
    <dbReference type="NCBI Taxonomy" id="445787"/>
    <lineage>
        <taxon>Eukaryota</taxon>
        <taxon>Metazoa</taxon>
        <taxon>Chordata</taxon>
        <taxon>Craniata</taxon>
        <taxon>Vertebrata</taxon>
        <taxon>Euteleostomi</taxon>
        <taxon>Amphibia</taxon>
        <taxon>Batrachia</taxon>
        <taxon>Anura</taxon>
        <taxon>Pelobatoidea</taxon>
        <taxon>Megophryidae</taxon>
        <taxon>Leptobrachium</taxon>
    </lineage>
</organism>
<dbReference type="InterPro" id="IPR003893">
    <property type="entry name" value="Iroquois_homeo"/>
</dbReference>
<dbReference type="AlphaFoldDB" id="A0A8C5WEI0"/>
<feature type="region of interest" description="Disordered" evidence="12">
    <location>
        <begin position="179"/>
        <end position="225"/>
    </location>
</feature>
<evidence type="ECO:0000256" key="4">
    <source>
        <dbReference type="ARBA" id="ARBA00022782"/>
    </source>
</evidence>
<dbReference type="Ensembl" id="ENSLLET00000033437.1">
    <property type="protein sequence ID" value="ENSLLEP00000032197.1"/>
    <property type="gene ID" value="ENSLLEG00000020369.1"/>
</dbReference>
<evidence type="ECO:0000256" key="9">
    <source>
        <dbReference type="ARBA" id="ARBA00023163"/>
    </source>
</evidence>
<evidence type="ECO:0000256" key="1">
    <source>
        <dbReference type="ARBA" id="ARBA00004123"/>
    </source>
</evidence>
<accession>A0A8C5WEI0</accession>
<dbReference type="GO" id="GO:0009953">
    <property type="term" value="P:dorsal/ventral pattern formation"/>
    <property type="evidence" value="ECO:0007669"/>
    <property type="project" value="UniProtKB-ARBA"/>
</dbReference>
<dbReference type="InterPro" id="IPR017970">
    <property type="entry name" value="Homeobox_CS"/>
</dbReference>
<dbReference type="PANTHER" id="PTHR11211">
    <property type="entry name" value="IROQUOIS-CLASS HOMEODOMAIN PROTEIN IRX"/>
    <property type="match status" value="1"/>
</dbReference>
<keyword evidence="6" id="KW-0805">Transcription regulation</keyword>
<dbReference type="CDD" id="cd00086">
    <property type="entry name" value="homeodomain"/>
    <property type="match status" value="1"/>
</dbReference>
<keyword evidence="4" id="KW-0221">Differentiation</keyword>
<dbReference type="PROSITE" id="PS00027">
    <property type="entry name" value="HOMEOBOX_1"/>
    <property type="match status" value="1"/>
</dbReference>
<dbReference type="SUPFAM" id="SSF46689">
    <property type="entry name" value="Homeodomain-like"/>
    <property type="match status" value="1"/>
</dbReference>
<keyword evidence="10 11" id="KW-0539">Nucleus</keyword>
<dbReference type="GO" id="GO:0005634">
    <property type="term" value="C:nucleus"/>
    <property type="evidence" value="ECO:0007669"/>
    <property type="project" value="UniProtKB-SubCell"/>
</dbReference>
<dbReference type="FunFam" id="1.10.10.60:FF:000003">
    <property type="entry name" value="Iroquois-class homeobox protein IRX"/>
    <property type="match status" value="1"/>
</dbReference>
<keyword evidence="9" id="KW-0804">Transcription</keyword>
<dbReference type="GO" id="GO:0048468">
    <property type="term" value="P:cell development"/>
    <property type="evidence" value="ECO:0007669"/>
    <property type="project" value="TreeGrafter"/>
</dbReference>
<reference evidence="14" key="2">
    <citation type="submission" date="2025-09" db="UniProtKB">
        <authorList>
            <consortium name="Ensembl"/>
        </authorList>
    </citation>
    <scope>IDENTIFICATION</scope>
</reference>
<dbReference type="GO" id="GO:0000981">
    <property type="term" value="F:DNA-binding transcription factor activity, RNA polymerase II-specific"/>
    <property type="evidence" value="ECO:0007669"/>
    <property type="project" value="InterPro"/>
</dbReference>
<feature type="compositionally biased region" description="Basic and acidic residues" evidence="12">
    <location>
        <begin position="179"/>
        <end position="207"/>
    </location>
</feature>
<evidence type="ECO:0000313" key="14">
    <source>
        <dbReference type="Ensembl" id="ENSLLEP00000032197.1"/>
    </source>
</evidence>
<evidence type="ECO:0000256" key="7">
    <source>
        <dbReference type="ARBA" id="ARBA00023125"/>
    </source>
</evidence>
<evidence type="ECO:0000256" key="10">
    <source>
        <dbReference type="ARBA" id="ARBA00023242"/>
    </source>
</evidence>
<dbReference type="InterPro" id="IPR008422">
    <property type="entry name" value="KN_HD"/>
</dbReference>
<evidence type="ECO:0000256" key="11">
    <source>
        <dbReference type="PROSITE-ProRule" id="PRU00108"/>
    </source>
</evidence>
<dbReference type="GO" id="GO:0030182">
    <property type="term" value="P:neuron differentiation"/>
    <property type="evidence" value="ECO:0007669"/>
    <property type="project" value="TreeGrafter"/>
</dbReference>
<evidence type="ECO:0000256" key="2">
    <source>
        <dbReference type="ARBA" id="ARBA00008446"/>
    </source>
</evidence>
<dbReference type="OrthoDB" id="5399138at2759"/>
<keyword evidence="8 11" id="KW-0371">Homeobox</keyword>
<dbReference type="GO" id="GO:0007420">
    <property type="term" value="P:brain development"/>
    <property type="evidence" value="ECO:0007669"/>
    <property type="project" value="UniProtKB-ARBA"/>
</dbReference>
<dbReference type="Gene3D" id="1.10.10.60">
    <property type="entry name" value="Homeodomain-like"/>
    <property type="match status" value="1"/>
</dbReference>
<dbReference type="GO" id="GO:0000978">
    <property type="term" value="F:RNA polymerase II cis-regulatory region sequence-specific DNA binding"/>
    <property type="evidence" value="ECO:0007669"/>
    <property type="project" value="TreeGrafter"/>
</dbReference>
<dbReference type="Pfam" id="PF05920">
    <property type="entry name" value="Homeobox_KN"/>
    <property type="match status" value="1"/>
</dbReference>
<keyword evidence="7 11" id="KW-0238">DNA-binding</keyword>
<evidence type="ECO:0000259" key="13">
    <source>
        <dbReference type="PROSITE" id="PS50071"/>
    </source>
</evidence>
<keyword evidence="3" id="KW-0217">Developmental protein</keyword>
<dbReference type="InterPro" id="IPR009057">
    <property type="entry name" value="Homeodomain-like_sf"/>
</dbReference>
<dbReference type="SMART" id="SM00389">
    <property type="entry name" value="HOX"/>
    <property type="match status" value="1"/>
</dbReference>
<feature type="compositionally biased region" description="Acidic residues" evidence="12">
    <location>
        <begin position="208"/>
        <end position="224"/>
    </location>
</feature>
<feature type="DNA-binding region" description="Homeobox" evidence="11">
    <location>
        <begin position="117"/>
        <end position="179"/>
    </location>
</feature>
<comment type="subcellular location">
    <subcellularLocation>
        <location evidence="1 11">Nucleus</location>
    </subcellularLocation>
</comment>
<dbReference type="Proteomes" id="UP000694569">
    <property type="component" value="Unplaced"/>
</dbReference>
<protein>
    <recommendedName>
        <fullName evidence="13">Homeobox domain-containing protein</fullName>
    </recommendedName>
</protein>
<dbReference type="GeneTree" id="ENSGT00940000159909"/>
<evidence type="ECO:0000256" key="12">
    <source>
        <dbReference type="SAM" id="MobiDB-lite"/>
    </source>
</evidence>
<proteinExistence type="inferred from homology"/>
<dbReference type="InterPro" id="IPR001356">
    <property type="entry name" value="HD"/>
</dbReference>
<dbReference type="PROSITE" id="PS50071">
    <property type="entry name" value="HOMEOBOX_2"/>
    <property type="match status" value="1"/>
</dbReference>
<comment type="similarity">
    <text evidence="2">Belongs to the TALE/IRO homeobox family.</text>
</comment>
<evidence type="ECO:0000256" key="6">
    <source>
        <dbReference type="ARBA" id="ARBA00023015"/>
    </source>
</evidence>
<feature type="domain" description="Homeobox" evidence="13">
    <location>
        <begin position="115"/>
        <end position="178"/>
    </location>
</feature>